<dbReference type="InterPro" id="IPR011495">
    <property type="entry name" value="Sig_transdc_His_kin_sub2_dim/P"/>
</dbReference>
<dbReference type="Pfam" id="PF07568">
    <property type="entry name" value="HisKA_2"/>
    <property type="match status" value="1"/>
</dbReference>
<dbReference type="Gene3D" id="3.30.565.10">
    <property type="entry name" value="Histidine kinase-like ATPase, C-terminal domain"/>
    <property type="match status" value="1"/>
</dbReference>
<protein>
    <recommendedName>
        <fullName evidence="2">histidine kinase</fullName>
        <ecNumber evidence="2">2.7.13.3</ecNumber>
    </recommendedName>
</protein>
<proteinExistence type="predicted"/>
<dbReference type="PANTHER" id="PTHR41523:SF8">
    <property type="entry name" value="ETHYLENE RESPONSE SENSOR PROTEIN"/>
    <property type="match status" value="1"/>
</dbReference>
<evidence type="ECO:0000313" key="10">
    <source>
        <dbReference type="EMBL" id="RTQ53411.1"/>
    </source>
</evidence>
<keyword evidence="8" id="KW-1133">Transmembrane helix</keyword>
<evidence type="ECO:0000256" key="3">
    <source>
        <dbReference type="ARBA" id="ARBA00022553"/>
    </source>
</evidence>
<feature type="transmembrane region" description="Helical" evidence="8">
    <location>
        <begin position="339"/>
        <end position="357"/>
    </location>
</feature>
<gene>
    <name evidence="10" type="ORF">EJV47_01330</name>
</gene>
<dbReference type="AlphaFoldDB" id="A0A3S0HRE5"/>
<evidence type="ECO:0000256" key="2">
    <source>
        <dbReference type="ARBA" id="ARBA00012438"/>
    </source>
</evidence>
<dbReference type="GO" id="GO:0004673">
    <property type="term" value="F:protein histidine kinase activity"/>
    <property type="evidence" value="ECO:0007669"/>
    <property type="project" value="UniProtKB-EC"/>
</dbReference>
<dbReference type="EMBL" id="RXOF01000001">
    <property type="protein sequence ID" value="RTQ53411.1"/>
    <property type="molecule type" value="Genomic_DNA"/>
</dbReference>
<organism evidence="10 11">
    <name type="scientific">Hymenobacter gummosus</name>
    <dbReference type="NCBI Taxonomy" id="1776032"/>
    <lineage>
        <taxon>Bacteria</taxon>
        <taxon>Pseudomonadati</taxon>
        <taxon>Bacteroidota</taxon>
        <taxon>Cytophagia</taxon>
        <taxon>Cytophagales</taxon>
        <taxon>Hymenobacteraceae</taxon>
        <taxon>Hymenobacter</taxon>
    </lineage>
</organism>
<dbReference type="OrthoDB" id="9767435at2"/>
<sequence length="584" mass="65784">MVSILSMCLPAPGRAASLRRLRAGAWLWLGLLGLPNSVRGQPAPDTTAHPDHLAAPVTARQRQFFTLLGRGDSVYALKRGDQSLIGSLSYYTRAQQLAGTDTLLLAEAVFARGRVYDAWNQEPQQTVALFQQATDLFRRLPAQRLRYYYAWHLVAHAYDKVPDTLRTTAVLRAMRQALAQEPPAVRRQLPFTVELALIATQVGRYGLADSLLRELTRRAWIRNDPETYDYLTHYYLVQSRLDVYYRRRPASPYLDSLGRAYRRTRTAPERLYYSQNLAQLSAAARQPAQAYTYLDEYIRLADSLRGGTEVGRLRQALLHSAEAAEQQQHRAERTRTRTLWLLSGALAIITLLSFYLARQSRLARRQTRHLAAANQQLSTVNGRLDEQVAQVELLNKEIQHRVKNNLHILFSLLRMQERRTDSAEVVEQLQAARLRVESMAALHQQLMRQPGELPLAEFLRTLVSAVVACLANDRQVVTHLQTDPIDLPPDSYFPLSLMLNEWVTNSIKYADTQGQVLELRIRVGAHAHGTHLSYADNGQPAPAAAPGGLGTQIIGLLARQLRATLHTPAPYHYHLDIPTADGAS</sequence>
<dbReference type="Gene3D" id="3.30.450.20">
    <property type="entry name" value="PAS domain"/>
    <property type="match status" value="1"/>
</dbReference>
<reference evidence="10 11" key="1">
    <citation type="submission" date="2018-12" db="EMBL/GenBank/DDBJ databases">
        <title>Hymenobacter gummosus sp. nov., isolated from a spring.</title>
        <authorList>
            <person name="Nie L."/>
        </authorList>
    </citation>
    <scope>NUCLEOTIDE SEQUENCE [LARGE SCALE GENOMIC DNA]</scope>
    <source>
        <strain evidence="10 11">KCTC 52166</strain>
    </source>
</reference>
<dbReference type="RefSeq" id="WP_126691338.1">
    <property type="nucleotide sequence ID" value="NZ_RXOF01000001.1"/>
</dbReference>
<evidence type="ECO:0000256" key="6">
    <source>
        <dbReference type="ARBA" id="ARBA00022777"/>
    </source>
</evidence>
<keyword evidence="5" id="KW-0547">Nucleotide-binding</keyword>
<evidence type="ECO:0000256" key="5">
    <source>
        <dbReference type="ARBA" id="ARBA00022741"/>
    </source>
</evidence>
<keyword evidence="3" id="KW-0597">Phosphoprotein</keyword>
<dbReference type="Proteomes" id="UP000282184">
    <property type="component" value="Unassembled WGS sequence"/>
</dbReference>
<dbReference type="GO" id="GO:0005524">
    <property type="term" value="F:ATP binding"/>
    <property type="evidence" value="ECO:0007669"/>
    <property type="project" value="UniProtKB-KW"/>
</dbReference>
<evidence type="ECO:0000256" key="1">
    <source>
        <dbReference type="ARBA" id="ARBA00000085"/>
    </source>
</evidence>
<keyword evidence="7" id="KW-0067">ATP-binding</keyword>
<evidence type="ECO:0000313" key="11">
    <source>
        <dbReference type="Proteomes" id="UP000282184"/>
    </source>
</evidence>
<accession>A0A3S0HRE5</accession>
<name>A0A3S0HRE5_9BACT</name>
<evidence type="ECO:0000256" key="7">
    <source>
        <dbReference type="ARBA" id="ARBA00022840"/>
    </source>
</evidence>
<dbReference type="InterPro" id="IPR036890">
    <property type="entry name" value="HATPase_C_sf"/>
</dbReference>
<keyword evidence="6" id="KW-0418">Kinase</keyword>
<evidence type="ECO:0000259" key="9">
    <source>
        <dbReference type="Pfam" id="PF07568"/>
    </source>
</evidence>
<dbReference type="PANTHER" id="PTHR41523">
    <property type="entry name" value="TWO-COMPONENT SYSTEM SENSOR PROTEIN"/>
    <property type="match status" value="1"/>
</dbReference>
<dbReference type="SUPFAM" id="SSF55874">
    <property type="entry name" value="ATPase domain of HSP90 chaperone/DNA topoisomerase II/histidine kinase"/>
    <property type="match status" value="1"/>
</dbReference>
<evidence type="ECO:0000256" key="4">
    <source>
        <dbReference type="ARBA" id="ARBA00022679"/>
    </source>
</evidence>
<keyword evidence="8" id="KW-0472">Membrane</keyword>
<comment type="catalytic activity">
    <reaction evidence="1">
        <text>ATP + protein L-histidine = ADP + protein N-phospho-L-histidine.</text>
        <dbReference type="EC" id="2.7.13.3"/>
    </reaction>
</comment>
<evidence type="ECO:0000256" key="8">
    <source>
        <dbReference type="SAM" id="Phobius"/>
    </source>
</evidence>
<keyword evidence="11" id="KW-1185">Reference proteome</keyword>
<comment type="caution">
    <text evidence="10">The sequence shown here is derived from an EMBL/GenBank/DDBJ whole genome shotgun (WGS) entry which is preliminary data.</text>
</comment>
<dbReference type="EC" id="2.7.13.3" evidence="2"/>
<feature type="domain" description="Signal transduction histidine kinase subgroup 2 dimerisation and phosphoacceptor" evidence="9">
    <location>
        <begin position="397"/>
        <end position="467"/>
    </location>
</feature>
<keyword evidence="8" id="KW-0812">Transmembrane</keyword>
<keyword evidence="4" id="KW-0808">Transferase</keyword>